<dbReference type="PANTHER" id="PTHR43319:SF3">
    <property type="entry name" value="BETA-LACTAMASE-RELATED DOMAIN-CONTAINING PROTEIN"/>
    <property type="match status" value="1"/>
</dbReference>
<feature type="domain" description="Beta-lactamase-related" evidence="2">
    <location>
        <begin position="19"/>
        <end position="411"/>
    </location>
</feature>
<feature type="region of interest" description="Disordered" evidence="1">
    <location>
        <begin position="46"/>
        <end position="85"/>
    </location>
</feature>
<dbReference type="Pfam" id="PF00144">
    <property type="entry name" value="Beta-lactamase"/>
    <property type="match status" value="1"/>
</dbReference>
<feature type="compositionally biased region" description="Basic and acidic residues" evidence="1">
    <location>
        <begin position="70"/>
        <end position="80"/>
    </location>
</feature>
<dbReference type="AlphaFoldDB" id="A0A9X2M0K5"/>
<keyword evidence="4" id="KW-1185">Reference proteome</keyword>
<comment type="caution">
    <text evidence="3">The sequence shown here is derived from an EMBL/GenBank/DDBJ whole genome shotgun (WGS) entry which is preliminary data.</text>
</comment>
<dbReference type="InterPro" id="IPR052907">
    <property type="entry name" value="Beta-lactamase/esterase"/>
</dbReference>
<dbReference type="RefSeq" id="WP_257634452.1">
    <property type="nucleotide sequence ID" value="NZ_JANIIC010000051.1"/>
</dbReference>
<evidence type="ECO:0000259" key="2">
    <source>
        <dbReference type="Pfam" id="PF00144"/>
    </source>
</evidence>
<dbReference type="InterPro" id="IPR012338">
    <property type="entry name" value="Beta-lactam/transpept-like"/>
</dbReference>
<evidence type="ECO:0000256" key="1">
    <source>
        <dbReference type="SAM" id="MobiDB-lite"/>
    </source>
</evidence>
<organism evidence="3 4">
    <name type="scientific">Streptomyces malaysiensis subsp. samsunensis</name>
    <dbReference type="NCBI Taxonomy" id="459658"/>
    <lineage>
        <taxon>Bacteria</taxon>
        <taxon>Bacillati</taxon>
        <taxon>Actinomycetota</taxon>
        <taxon>Actinomycetes</taxon>
        <taxon>Kitasatosporales</taxon>
        <taxon>Streptomycetaceae</taxon>
        <taxon>Streptomyces</taxon>
        <taxon>Streptomyces violaceusniger group</taxon>
    </lineage>
</organism>
<reference evidence="3" key="1">
    <citation type="submission" date="2022-06" db="EMBL/GenBank/DDBJ databases">
        <title>WGS of actinobacteria.</title>
        <authorList>
            <person name="Thawai C."/>
        </authorList>
    </citation>
    <scope>NUCLEOTIDE SEQUENCE</scope>
    <source>
        <strain evidence="3">DSM 42010</strain>
    </source>
</reference>
<protein>
    <submittedName>
        <fullName evidence="3">Beta-lactamase family protein</fullName>
    </submittedName>
</protein>
<dbReference type="InterPro" id="IPR001466">
    <property type="entry name" value="Beta-lactam-related"/>
</dbReference>
<dbReference type="PANTHER" id="PTHR43319">
    <property type="entry name" value="BETA-LACTAMASE-RELATED"/>
    <property type="match status" value="1"/>
</dbReference>
<dbReference type="SUPFAM" id="SSF56601">
    <property type="entry name" value="beta-lactamase/transpeptidase-like"/>
    <property type="match status" value="1"/>
</dbReference>
<evidence type="ECO:0000313" key="4">
    <source>
        <dbReference type="Proteomes" id="UP001142400"/>
    </source>
</evidence>
<proteinExistence type="predicted"/>
<dbReference type="Gene3D" id="3.40.710.10">
    <property type="entry name" value="DD-peptidase/beta-lactamase superfamily"/>
    <property type="match status" value="1"/>
</dbReference>
<gene>
    <name evidence="3" type="ORF">NQU54_34390</name>
</gene>
<sequence length="424" mass="44735">MVDVQGTVADGFGPVRDAFAANFTRHGERGAAVVLYREGEKVVDLWGGTKTPDGADDYDGGEGSDGGEGPDGREESKGGHEPWTQDTAQVVRSVTKGVAAAVPLLLHQRGQLDLDGRVSAYWPEFKAAGKERVLVRHLLAHRTGVPVLDTPLTPDQAVDGISGPLAVAAQRPVWEPGTAHGYHAQTYSWLLGELVRRVTGRTIGRWIAEEIARPLGLDLWLGLPEEQRGRVGRIAAVEPPAAPASAGPRLRPKRSVAEAYRDPESLTRRAFAAITPVPDENDPAYLAAELPASGGVATAEALARFYAALIGPLPSARTVRSGGRLFAPATLTMARTEESAGPDQVLVVGTRFGLGYMLHGPACPLLGPGSFGHPGRGGSLAFADPEARIGFAYVTNGMRRGVTADPRAQALVRAVRTSLATLEA</sequence>
<accession>A0A9X2M0K5</accession>
<evidence type="ECO:0000313" key="3">
    <source>
        <dbReference type="EMBL" id="MCQ8834005.1"/>
    </source>
</evidence>
<dbReference type="Proteomes" id="UP001142400">
    <property type="component" value="Unassembled WGS sequence"/>
</dbReference>
<name>A0A9X2M0K5_STRMQ</name>
<dbReference type="EMBL" id="JANIIC010000051">
    <property type="protein sequence ID" value="MCQ8834005.1"/>
    <property type="molecule type" value="Genomic_DNA"/>
</dbReference>